<feature type="chain" id="PRO_5039646747" evidence="2">
    <location>
        <begin position="28"/>
        <end position="378"/>
    </location>
</feature>
<evidence type="ECO:0000256" key="1">
    <source>
        <dbReference type="ARBA" id="ARBA00022729"/>
    </source>
</evidence>
<dbReference type="InterPro" id="IPR052910">
    <property type="entry name" value="ABC-Purine-Binding"/>
</dbReference>
<dbReference type="EMBL" id="LHUR01000042">
    <property type="protein sequence ID" value="KOA18246.1"/>
    <property type="molecule type" value="Genomic_DNA"/>
</dbReference>
<organism evidence="4 5">
    <name type="scientific">Clostridium homopropionicum DSM 5847</name>
    <dbReference type="NCBI Taxonomy" id="1121318"/>
    <lineage>
        <taxon>Bacteria</taxon>
        <taxon>Bacillati</taxon>
        <taxon>Bacillota</taxon>
        <taxon>Clostridia</taxon>
        <taxon>Eubacteriales</taxon>
        <taxon>Clostridiaceae</taxon>
        <taxon>Clostridium</taxon>
    </lineage>
</organism>
<evidence type="ECO:0000313" key="4">
    <source>
        <dbReference type="EMBL" id="KOA18246.1"/>
    </source>
</evidence>
<comment type="caution">
    <text evidence="4">The sequence shown here is derived from an EMBL/GenBank/DDBJ whole genome shotgun (WGS) entry which is preliminary data.</text>
</comment>
<feature type="signal peptide" evidence="2">
    <location>
        <begin position="1"/>
        <end position="27"/>
    </location>
</feature>
<dbReference type="PANTHER" id="PTHR43208:SF1">
    <property type="entry name" value="ABC TRANSPORTER SUBSTRATE-BINDING PROTEIN"/>
    <property type="match status" value="1"/>
</dbReference>
<dbReference type="RefSeq" id="WP_052222597.1">
    <property type="nucleotide sequence ID" value="NZ_LHUR01000042.1"/>
</dbReference>
<dbReference type="Proteomes" id="UP000037043">
    <property type="component" value="Unassembled WGS sequence"/>
</dbReference>
<dbReference type="PATRIC" id="fig|1121318.3.peg.3140"/>
<dbReference type="STRING" id="36844.SAMN04488501_101354"/>
<accession>A0A0L6Z5L6</accession>
<evidence type="ECO:0000259" key="3">
    <source>
        <dbReference type="Pfam" id="PF02608"/>
    </source>
</evidence>
<dbReference type="PANTHER" id="PTHR43208">
    <property type="entry name" value="ABC TRANSPORTER SUBSTRATE-BINDING PROTEIN"/>
    <property type="match status" value="1"/>
</dbReference>
<keyword evidence="5" id="KW-1185">Reference proteome</keyword>
<protein>
    <submittedName>
        <fullName evidence="4">Purine-binding protein</fullName>
    </submittedName>
</protein>
<gene>
    <name evidence="4" type="ORF">CLHOM_31240</name>
</gene>
<dbReference type="CDD" id="cd19963">
    <property type="entry name" value="PBP1_BMP-like"/>
    <property type="match status" value="1"/>
</dbReference>
<dbReference type="InterPro" id="IPR003760">
    <property type="entry name" value="PnrA-like"/>
</dbReference>
<sequence length="378" mass="41400">MKKITAFLLVLVLSLGTLLTGCGSKEAKNTTDNKANTGETGKKLTNKDIKVGFLYVGPVGDEGWTFSHDQGRIFMEKELGLQPSLVKESVKEDDAEVQSVIDDMVDKGANVIIGTSFGFMNGMLKAAKAHPNVKFLHCSGYELNENMSNYFGRIYQARYLSGIVAGMKTKTNVIGYVAAHEIPEVVRGINAFTLGVRSVNPKAVVKVKWTNTWYDPAKEKEAGKALIDEGADVITQHQDTAGPQQAAEEKGVFSIGYNTNMESKAPKAYMTAPVWNWGPFYVEQIKAIMDGTWKSESYWKGLEVGIVDLAPLTKNAPAGAEEKVKQVKQDIIDGKNKVFVGPIKDNKGVEKVAKDQVMSDADMLKFDWFVEGVQNAGK</sequence>
<dbReference type="AlphaFoldDB" id="A0A0L6Z5L6"/>
<feature type="domain" description="ABC transporter substrate-binding protein PnrA-like" evidence="3">
    <location>
        <begin position="50"/>
        <end position="329"/>
    </location>
</feature>
<evidence type="ECO:0000313" key="5">
    <source>
        <dbReference type="Proteomes" id="UP000037043"/>
    </source>
</evidence>
<evidence type="ECO:0000256" key="2">
    <source>
        <dbReference type="SAM" id="SignalP"/>
    </source>
</evidence>
<dbReference type="PROSITE" id="PS51257">
    <property type="entry name" value="PROKAR_LIPOPROTEIN"/>
    <property type="match status" value="1"/>
</dbReference>
<name>A0A0L6Z5L6_9CLOT</name>
<reference evidence="5" key="1">
    <citation type="submission" date="2015-08" db="EMBL/GenBank/DDBJ databases">
        <title>Genome sequence of the strict anaerobe Clostridium homopropionicum LuHBu1 (DSM 5847T).</title>
        <authorList>
            <person name="Poehlein A."/>
            <person name="Beck M."/>
            <person name="Schiel-Bengelsdorf B."/>
            <person name="Bengelsdorf F.R."/>
            <person name="Daniel R."/>
            <person name="Duerre P."/>
        </authorList>
    </citation>
    <scope>NUCLEOTIDE SEQUENCE [LARGE SCALE GENOMIC DNA]</scope>
    <source>
        <strain evidence="5">DSM 5847</strain>
    </source>
</reference>
<dbReference type="Gene3D" id="3.40.50.2300">
    <property type="match status" value="2"/>
</dbReference>
<keyword evidence="1 2" id="KW-0732">Signal</keyword>
<proteinExistence type="predicted"/>
<dbReference type="GO" id="GO:0005886">
    <property type="term" value="C:plasma membrane"/>
    <property type="evidence" value="ECO:0007669"/>
    <property type="project" value="InterPro"/>
</dbReference>
<dbReference type="Pfam" id="PF02608">
    <property type="entry name" value="Bmp"/>
    <property type="match status" value="1"/>
</dbReference>